<evidence type="ECO:0000313" key="2">
    <source>
        <dbReference type="EMBL" id="MDQ0479243.1"/>
    </source>
</evidence>
<dbReference type="InterPro" id="IPR020023">
    <property type="entry name" value="PseG"/>
</dbReference>
<dbReference type="GO" id="GO:0016787">
    <property type="term" value="F:hydrolase activity"/>
    <property type="evidence" value="ECO:0007669"/>
    <property type="project" value="UniProtKB-KW"/>
</dbReference>
<keyword evidence="2" id="KW-0378">Hydrolase</keyword>
<feature type="domain" description="Glycosyl transferase family 28 C-terminal" evidence="1">
    <location>
        <begin position="168"/>
        <end position="257"/>
    </location>
</feature>
<comment type="caution">
    <text evidence="2">The sequence shown here is derived from an EMBL/GenBank/DDBJ whole genome shotgun (WGS) entry which is preliminary data.</text>
</comment>
<dbReference type="Gene3D" id="3.40.50.2000">
    <property type="entry name" value="Glycogen Phosphorylase B"/>
    <property type="match status" value="1"/>
</dbReference>
<organism evidence="2 3">
    <name type="scientific">Hathewaya limosa</name>
    <name type="common">Clostridium limosum</name>
    <dbReference type="NCBI Taxonomy" id="1536"/>
    <lineage>
        <taxon>Bacteria</taxon>
        <taxon>Bacillati</taxon>
        <taxon>Bacillota</taxon>
        <taxon>Clostridia</taxon>
        <taxon>Eubacteriales</taxon>
        <taxon>Clostridiaceae</taxon>
        <taxon>Hathewaya</taxon>
    </lineage>
</organism>
<keyword evidence="3" id="KW-1185">Reference proteome</keyword>
<dbReference type="SUPFAM" id="SSF53756">
    <property type="entry name" value="UDP-Glycosyltransferase/glycogen phosphorylase"/>
    <property type="match status" value="1"/>
</dbReference>
<reference evidence="2 3" key="1">
    <citation type="submission" date="2023-07" db="EMBL/GenBank/DDBJ databases">
        <title>Genomic Encyclopedia of Type Strains, Phase IV (KMG-IV): sequencing the most valuable type-strain genomes for metagenomic binning, comparative biology and taxonomic classification.</title>
        <authorList>
            <person name="Goeker M."/>
        </authorList>
    </citation>
    <scope>NUCLEOTIDE SEQUENCE [LARGE SCALE GENOMIC DNA]</scope>
    <source>
        <strain evidence="2 3">DSM 1400</strain>
    </source>
</reference>
<dbReference type="PANTHER" id="PTHR21015">
    <property type="entry name" value="UDP-N-ACETYLGLUCOSAMINE--N-ACETYLMURAMYL-(PENTAPEPTIDE) PYROPHOSPHORYL-UNDECAPRENOL N-ACETYLGLUCOSAMINE TRANSFERASE 1"/>
    <property type="match status" value="1"/>
</dbReference>
<dbReference type="Pfam" id="PF04101">
    <property type="entry name" value="Glyco_tran_28_C"/>
    <property type="match status" value="1"/>
</dbReference>
<protein>
    <submittedName>
        <fullName evidence="2">UDP-2,4-diacetamido-2,4, 6-trideoxy-beta-L-altropyranose hydrolase</fullName>
    </submittedName>
</protein>
<gene>
    <name evidence="2" type="ORF">QOZ93_000983</name>
</gene>
<proteinExistence type="predicted"/>
<dbReference type="NCBIfam" id="TIGR03590">
    <property type="entry name" value="PseG"/>
    <property type="match status" value="1"/>
</dbReference>
<dbReference type="Proteomes" id="UP001224418">
    <property type="component" value="Unassembled WGS sequence"/>
</dbReference>
<evidence type="ECO:0000313" key="3">
    <source>
        <dbReference type="Proteomes" id="UP001224418"/>
    </source>
</evidence>
<dbReference type="PANTHER" id="PTHR21015:SF22">
    <property type="entry name" value="GLYCOSYLTRANSFERASE"/>
    <property type="match status" value="1"/>
</dbReference>
<dbReference type="Gene3D" id="3.40.50.11190">
    <property type="match status" value="1"/>
</dbReference>
<dbReference type="RefSeq" id="WP_307355334.1">
    <property type="nucleotide sequence ID" value="NZ_BAAACJ010000012.1"/>
</dbReference>
<evidence type="ECO:0000259" key="1">
    <source>
        <dbReference type="Pfam" id="PF04101"/>
    </source>
</evidence>
<name>A0ABU0JSV4_HATLI</name>
<sequence>MEILFRADGGEGIGLGHIMRTLVLAKELLKHHKIKYICNNADKYSKGIEKIKSEGIEVISIDCKDELKQIKDISGQFIVVDKYGIDKGYLSSLKEKFNVIYFDDNNELDFYPVDMIINQNIYAKQLKYNTLKETKLLLGKNYTMLREEFRNNNPISINKEVKDVLITLGGSDDFNITENILKQLKNFNFNLHIVIGPAFKYKDSLKKYQQKNIRLYENVNISNLMKKADLVISSCGSTLYELSFLGIPTIGVIVADNQKASGEYMNKTKSIILSDIYTIGEKVNKITYEKRLELSDNMKSIIDGQGVYRVKKEIEKYDI</sequence>
<dbReference type="EMBL" id="JAUSWN010000006">
    <property type="protein sequence ID" value="MDQ0479243.1"/>
    <property type="molecule type" value="Genomic_DNA"/>
</dbReference>
<accession>A0ABU0JSV4</accession>
<dbReference type="InterPro" id="IPR007235">
    <property type="entry name" value="Glyco_trans_28_C"/>
</dbReference>